<feature type="domain" description="Fibronectin type-III" evidence="1">
    <location>
        <begin position="510"/>
        <end position="602"/>
    </location>
</feature>
<feature type="domain" description="Fibronectin type-III" evidence="1">
    <location>
        <begin position="236"/>
        <end position="324"/>
    </location>
</feature>
<dbReference type="Pfam" id="PF13585">
    <property type="entry name" value="CHU_C"/>
    <property type="match status" value="1"/>
</dbReference>
<reference evidence="2 3" key="1">
    <citation type="submission" date="2021-01" db="EMBL/GenBank/DDBJ databases">
        <title>FDA dAtabase for Regulatory Grade micrObial Sequences (FDA-ARGOS): Supporting development and validation of Infectious Disease Dx tests.</title>
        <authorList>
            <person name="Sproer C."/>
            <person name="Gronow S."/>
            <person name="Severitt S."/>
            <person name="Schroder I."/>
            <person name="Tallon L."/>
            <person name="Sadzewicz L."/>
            <person name="Zhao X."/>
            <person name="Boylan J."/>
            <person name="Ott S."/>
            <person name="Bowen H."/>
            <person name="Vavikolanu K."/>
            <person name="Mehta A."/>
            <person name="Aluvathingal J."/>
            <person name="Nadendla S."/>
            <person name="Lowell S."/>
            <person name="Myers T."/>
            <person name="Yan Y."/>
            <person name="Sichtig H."/>
        </authorList>
    </citation>
    <scope>NUCLEOTIDE SEQUENCE [LARGE SCALE GENOMIC DNA]</scope>
    <source>
        <strain evidence="2 3">FDAARGOS_1131</strain>
    </source>
</reference>
<dbReference type="InterPro" id="IPR011628">
    <property type="entry name" value="Cleaved_adhesin"/>
</dbReference>
<dbReference type="OrthoDB" id="608579at2"/>
<evidence type="ECO:0000313" key="3">
    <source>
        <dbReference type="Proteomes" id="UP000596202"/>
    </source>
</evidence>
<evidence type="ECO:0000313" key="2">
    <source>
        <dbReference type="EMBL" id="QQU01263.1"/>
    </source>
</evidence>
<organism evidence="2 3">
    <name type="scientific">Myroides odoratus</name>
    <name type="common">Flavobacterium odoratum</name>
    <dbReference type="NCBI Taxonomy" id="256"/>
    <lineage>
        <taxon>Bacteria</taxon>
        <taxon>Pseudomonadati</taxon>
        <taxon>Bacteroidota</taxon>
        <taxon>Flavobacteriia</taxon>
        <taxon>Flavobacteriales</taxon>
        <taxon>Flavobacteriaceae</taxon>
        <taxon>Myroides</taxon>
    </lineage>
</organism>
<dbReference type="EMBL" id="CP068108">
    <property type="protein sequence ID" value="QQU01263.1"/>
    <property type="molecule type" value="Genomic_DNA"/>
</dbReference>
<gene>
    <name evidence="2" type="ORF">I6I88_05790</name>
</gene>
<dbReference type="SMART" id="SM00060">
    <property type="entry name" value="FN3"/>
    <property type="match status" value="3"/>
</dbReference>
<dbReference type="GeneID" id="93527156"/>
<dbReference type="InterPro" id="IPR013783">
    <property type="entry name" value="Ig-like_fold"/>
</dbReference>
<dbReference type="RefSeq" id="WP_002991692.1">
    <property type="nucleotide sequence ID" value="NZ_CP068108.1"/>
</dbReference>
<dbReference type="CDD" id="cd00063">
    <property type="entry name" value="FN3"/>
    <property type="match status" value="2"/>
</dbReference>
<dbReference type="Pfam" id="PF00041">
    <property type="entry name" value="fn3"/>
    <property type="match status" value="1"/>
</dbReference>
<dbReference type="Gene3D" id="2.60.120.200">
    <property type="match status" value="1"/>
</dbReference>
<dbReference type="NCBIfam" id="NF038128">
    <property type="entry name" value="choice_anch_J"/>
    <property type="match status" value="1"/>
</dbReference>
<dbReference type="Gene3D" id="2.60.40.10">
    <property type="entry name" value="Immunoglobulins"/>
    <property type="match status" value="2"/>
</dbReference>
<protein>
    <submittedName>
        <fullName evidence="2">Choice-of-anchor J domain-containing protein</fullName>
    </submittedName>
</protein>
<dbReference type="PROSITE" id="PS50853">
    <property type="entry name" value="FN3"/>
    <property type="match status" value="2"/>
</dbReference>
<dbReference type="InterPro" id="IPR003961">
    <property type="entry name" value="FN3_dom"/>
</dbReference>
<evidence type="ECO:0000259" key="1">
    <source>
        <dbReference type="PROSITE" id="PS50853"/>
    </source>
</evidence>
<sequence length="1536" mass="172353">MAKRKQLLKGVLLALLVIPAFVLASPKIKVWMEDRGMHWFETSGILNVLGGNDETILLFDDPTTCTVITTLPFVETFASDSPTKECWTVLDENEDEATWDLDYDSNPYVGDAVAVLYTDYNDGDNDDWLISPKIQLNGNQRLRYFYRVQSQGEPNDFRVMLSTSGTAPANFTRELVPLNQYSNIEYREEIVYLADENGALYTGDVHIAWHVPPGGLDGWRLYIDNVIVEDIPACPTPSGIAVSNRTVDSAQINWTAGYQEEEWEVAVQVAGMGEPTSGVEVQAATYNATQLISNTVYEVYVRAKCTDNEFSDWVGPVNFSTQMVPAALPFIDDFEGTNNFIFLGNKVNKWVVGTAVNNGGTHAMYISDDEGVSHHYETEDEDWESTVAHAYKDFTIDADVNELQLTFDWLCMGDSEFWPSDYFKVWVVPTDYVLVANEEIDEDEDGVVQIGQSNYYWNNTFRNELIFFDGTPYAGSTMRLVFEWENDAFGGTQPPAAIDNVNLSKVLCSRPQDLTVNAVTRTSFTVGWTPATGIDNYEFLLRTNPLPLALDTDVATHSATGNTYTFANLTTGSFYYVWMRTACDATTKSKWIGPIAVNIPNMTAQALPYNESFEEDVYFQTTQNDFHQWVAGNAVSAYGTRSLYVTNNSGVRNTYNVNEETVIHAFKDFIIPANTQQLDISFVWRAMGDFDVRWDDEPSDFMKVWMVPASFTPTADAPITPAANRIEVDPTALFVNANQFRVQRNVVDVTAFAGQNMRLVFEWIQNSYSGTQPPAAVDNIVVKPYTCQDVTDLNALLIENTNNFEITWTPGPGQTKWEVFIIENGEPYPTESDTGIIVEGDPSYIVEDVPEETFYKVFVRPICSDTEKGWWTGPKDYSIFHPPGCAGITLDDIELNISADGEYIICSDDPYTLDLKANYYDIKATTDYVVESIDYAPPFPFFGGDAVDLTEDDEWSDIIDLGFDFCFYGNSYNKVLISTNGALTFSIAGEVENGLYEPLDRCAWSFEEELPFASEGLNAPFRNAIFGVMQDLFPDTSPDDYSVNYQIIGSYPCRALVFNVYHLGLFNVPYDQNDIEGSTQTSQIVLYEITNIVEIYVKNRPVLPAADFRHNDANGILGMQNADGTLAHVPPGRNTGDWTAQNEAWRFTPNGESIASFEWLKDGEVLTTDTDITVTIEESTTYTGRIKYEHCNGEEMVIEKSFKFLKEPMILGTPKTVFDCAKKPGSTYTYNLDENIPNVLQQLNVDDFTIEYYATEAEAENGENQLETLHTTTDPLAETIFMKVTNNITECSKTISFKLGINTQLGATKVKDIFVCKEIILPALAEGEAYYTAPYGAGTRYNAGDRYDVVGINTLYVYHEDEKQCYGESNFKIEILPEVFAPVLESKVLTCEVFTLPELPADSKYYTGEGETGIELFEGYEVIVPMTIYIVTRNGNKTVYCYDESSFTIDFEDCPLPKGFSPNGDGINDSFDLTEYGVAKIQVFNRNGVEVYSHGLGYKNEWMGQDKSGNKLPSGTYYYVIVSHGKLKTGWVQLNY</sequence>
<accession>A0A9Q7E9U4</accession>
<proteinExistence type="predicted"/>
<dbReference type="Pfam" id="PF07675">
    <property type="entry name" value="Cleaved_Adhesin"/>
    <property type="match status" value="1"/>
</dbReference>
<name>A0A9Q7E9U4_MYROD</name>
<dbReference type="Proteomes" id="UP000596202">
    <property type="component" value="Chromosome"/>
</dbReference>
<dbReference type="InterPro" id="IPR036116">
    <property type="entry name" value="FN3_sf"/>
</dbReference>
<dbReference type="SUPFAM" id="SSF49265">
    <property type="entry name" value="Fibronectin type III"/>
    <property type="match status" value="1"/>
</dbReference>